<accession>A0A9P1H0X2</accession>
<dbReference type="EMBL" id="CALLCH030000008">
    <property type="protein sequence ID" value="CAI4213384.1"/>
    <property type="molecule type" value="Genomic_DNA"/>
</dbReference>
<reference evidence="2" key="1">
    <citation type="submission" date="2022-11" db="EMBL/GenBank/DDBJ databases">
        <authorList>
            <person name="Scott C."/>
            <person name="Bruce N."/>
        </authorList>
    </citation>
    <scope>NUCLEOTIDE SEQUENCE</scope>
</reference>
<comment type="caution">
    <text evidence="2">The sequence shown here is derived from an EMBL/GenBank/DDBJ whole genome shotgun (WGS) entry which is preliminary data.</text>
</comment>
<evidence type="ECO:0000313" key="3">
    <source>
        <dbReference type="Proteomes" id="UP000838763"/>
    </source>
</evidence>
<keyword evidence="3" id="KW-1185">Reference proteome</keyword>
<proteinExistence type="predicted"/>
<feature type="region of interest" description="Disordered" evidence="1">
    <location>
        <begin position="29"/>
        <end position="63"/>
    </location>
</feature>
<feature type="compositionally biased region" description="Basic residues" evidence="1">
    <location>
        <begin position="49"/>
        <end position="62"/>
    </location>
</feature>
<gene>
    <name evidence="2" type="ORF">PPNO1_LOCUS3131</name>
</gene>
<organism evidence="2 3">
    <name type="scientific">Parascedosporium putredinis</name>
    <dbReference type="NCBI Taxonomy" id="1442378"/>
    <lineage>
        <taxon>Eukaryota</taxon>
        <taxon>Fungi</taxon>
        <taxon>Dikarya</taxon>
        <taxon>Ascomycota</taxon>
        <taxon>Pezizomycotina</taxon>
        <taxon>Sordariomycetes</taxon>
        <taxon>Hypocreomycetidae</taxon>
        <taxon>Microascales</taxon>
        <taxon>Microascaceae</taxon>
        <taxon>Parascedosporium</taxon>
    </lineage>
</organism>
<name>A0A9P1H0X2_9PEZI</name>
<dbReference type="Proteomes" id="UP000838763">
    <property type="component" value="Unassembled WGS sequence"/>
</dbReference>
<evidence type="ECO:0000256" key="1">
    <source>
        <dbReference type="SAM" id="MobiDB-lite"/>
    </source>
</evidence>
<protein>
    <submittedName>
        <fullName evidence="2">Uncharacterized protein</fullName>
    </submittedName>
</protein>
<sequence length="246" mass="27353">MYLVQRAFALPGFALDIAKTDTYVDAWGIPAPSPSTTPNPTTPPGLALQRRRHRRRRRKPPRHLPAEVLAQRIDFIFDTACDVFRPIAIANMGPRYFAKALVRELVSRDPETGPWYLTADIAFVLDLYSQARARYTAALRAQAAEGVLSPELYGPVDTPCTRSVDAFIARSSEAVQKWHGRDVGSGFFDTEDAIAEWIPRTVMEEDEGMTMLGRLAPGVSPTEFLTFYHNAKLQGFVSKAAAGPWD</sequence>
<evidence type="ECO:0000313" key="2">
    <source>
        <dbReference type="EMBL" id="CAI4213384.1"/>
    </source>
</evidence>
<feature type="compositionally biased region" description="Pro residues" evidence="1">
    <location>
        <begin position="31"/>
        <end position="43"/>
    </location>
</feature>
<dbReference type="AlphaFoldDB" id="A0A9P1H0X2"/>